<dbReference type="Pfam" id="PF01425">
    <property type="entry name" value="Amidase"/>
    <property type="match status" value="1"/>
</dbReference>
<dbReference type="SUPFAM" id="SSF75304">
    <property type="entry name" value="Amidase signature (AS) enzymes"/>
    <property type="match status" value="1"/>
</dbReference>
<gene>
    <name evidence="3" type="ORF">GCM10009544_23460</name>
</gene>
<feature type="compositionally biased region" description="Polar residues" evidence="1">
    <location>
        <begin position="189"/>
        <end position="202"/>
    </location>
</feature>
<dbReference type="InterPro" id="IPR023631">
    <property type="entry name" value="Amidase_dom"/>
</dbReference>
<dbReference type="EMBL" id="BAAAHB010000018">
    <property type="protein sequence ID" value="GAA0460223.1"/>
    <property type="molecule type" value="Genomic_DNA"/>
</dbReference>
<evidence type="ECO:0000256" key="1">
    <source>
        <dbReference type="SAM" id="MobiDB-lite"/>
    </source>
</evidence>
<feature type="region of interest" description="Disordered" evidence="1">
    <location>
        <begin position="189"/>
        <end position="215"/>
    </location>
</feature>
<dbReference type="Gene3D" id="3.90.1300.10">
    <property type="entry name" value="Amidase signature (AS) domain"/>
    <property type="match status" value="1"/>
</dbReference>
<sequence length="555" mass="57873">MAGNHRYDEIHRRRLLGLGAAVAAPALLGMSLPRAQAAAIPERLTGFRATRAAARTPGGPEEASLSELRAMLASGKISAVELTKFYLDRIAKLNLSGPELRAVLETNPDALKDAARLDAERKAGKVRGVLHGIPLLIKDNINTGGRLHTTNGLNALMGARPADATVIAKLRAAGAILLGKANLTSLVSASSGYSPRGGQTRNPYKLDRSPNGSSAGPAAATAANLCAAAVGTETIGSILGPSGANGVVGIRPTVGLTSRTGMFPGSRSFDTIGPICRTVADAALLLGVLTGEDPTDTATADSKGKFHTDYTPFLKPGGLKGARIGIVRDTYFSYNNHAAAVAEHAIGVLKDAGAVIVDNADIPTGAKMATDLDPAFIVQITEMKQDIEAYLARTPGSHPRSLAELIAWNDKHAKTEQEFFGQDMLRIVADFQGTTADSAYKEALATVRKVARDDGIDAALQKNRVDALMMPTGAPSWKIDLINGDPAIMGSAIPVGYAGYPAVNVPAGFVHGMPVGITFMGTAWSEPQLIRFAHAFEQAHPVRHAPAFGAASPGL</sequence>
<dbReference type="NCBIfam" id="NF006006">
    <property type="entry name" value="PRK08137.1"/>
    <property type="match status" value="1"/>
</dbReference>
<proteinExistence type="predicted"/>
<dbReference type="InterPro" id="IPR006311">
    <property type="entry name" value="TAT_signal"/>
</dbReference>
<reference evidence="3 4" key="1">
    <citation type="journal article" date="2019" name="Int. J. Syst. Evol. Microbiol.">
        <title>The Global Catalogue of Microorganisms (GCM) 10K type strain sequencing project: providing services to taxonomists for standard genome sequencing and annotation.</title>
        <authorList>
            <consortium name="The Broad Institute Genomics Platform"/>
            <consortium name="The Broad Institute Genome Sequencing Center for Infectious Disease"/>
            <person name="Wu L."/>
            <person name="Ma J."/>
        </authorList>
    </citation>
    <scope>NUCLEOTIDE SEQUENCE [LARGE SCALE GENOMIC DNA]</scope>
    <source>
        <strain evidence="3 4">JCM 10649</strain>
    </source>
</reference>
<dbReference type="Proteomes" id="UP001499895">
    <property type="component" value="Unassembled WGS sequence"/>
</dbReference>
<feature type="domain" description="Amidase" evidence="2">
    <location>
        <begin position="81"/>
        <end position="529"/>
    </location>
</feature>
<protein>
    <submittedName>
        <fullName evidence="3">Amidase</fullName>
    </submittedName>
</protein>
<dbReference type="RefSeq" id="WP_344089464.1">
    <property type="nucleotide sequence ID" value="NZ_BAAAHB010000018.1"/>
</dbReference>
<comment type="caution">
    <text evidence="3">The sequence shown here is derived from an EMBL/GenBank/DDBJ whole genome shotgun (WGS) entry which is preliminary data.</text>
</comment>
<evidence type="ECO:0000313" key="3">
    <source>
        <dbReference type="EMBL" id="GAA0460223.1"/>
    </source>
</evidence>
<dbReference type="PANTHER" id="PTHR42678:SF34">
    <property type="entry name" value="OS04G0183300 PROTEIN"/>
    <property type="match status" value="1"/>
</dbReference>
<accession>A0ABN0ZVB0</accession>
<dbReference type="InterPro" id="IPR036928">
    <property type="entry name" value="AS_sf"/>
</dbReference>
<evidence type="ECO:0000313" key="4">
    <source>
        <dbReference type="Proteomes" id="UP001499895"/>
    </source>
</evidence>
<keyword evidence="4" id="KW-1185">Reference proteome</keyword>
<dbReference type="PANTHER" id="PTHR42678">
    <property type="entry name" value="AMIDASE"/>
    <property type="match status" value="1"/>
</dbReference>
<evidence type="ECO:0000259" key="2">
    <source>
        <dbReference type="Pfam" id="PF01425"/>
    </source>
</evidence>
<dbReference type="PROSITE" id="PS51318">
    <property type="entry name" value="TAT"/>
    <property type="match status" value="1"/>
</dbReference>
<organism evidence="3 4">
    <name type="scientific">Streptomyces stramineus</name>
    <dbReference type="NCBI Taxonomy" id="173861"/>
    <lineage>
        <taxon>Bacteria</taxon>
        <taxon>Bacillati</taxon>
        <taxon>Actinomycetota</taxon>
        <taxon>Actinomycetes</taxon>
        <taxon>Kitasatosporales</taxon>
        <taxon>Streptomycetaceae</taxon>
        <taxon>Streptomyces</taxon>
    </lineage>
</organism>
<name>A0ABN0ZVB0_9ACTN</name>